<organism evidence="8">
    <name type="scientific">Bradyrhizobium quebecense</name>
    <dbReference type="NCBI Taxonomy" id="2748629"/>
    <lineage>
        <taxon>Bacteria</taxon>
        <taxon>Pseudomonadati</taxon>
        <taxon>Pseudomonadota</taxon>
        <taxon>Alphaproteobacteria</taxon>
        <taxon>Hyphomicrobiales</taxon>
        <taxon>Nitrobacteraceae</taxon>
        <taxon>Bradyrhizobium</taxon>
    </lineage>
</organism>
<protein>
    <submittedName>
        <fullName evidence="8">MFS transporter</fullName>
    </submittedName>
</protein>
<dbReference type="SUPFAM" id="SSF103473">
    <property type="entry name" value="MFS general substrate transporter"/>
    <property type="match status" value="1"/>
</dbReference>
<feature type="transmembrane region" description="Helical" evidence="6">
    <location>
        <begin position="413"/>
        <end position="432"/>
    </location>
</feature>
<feature type="transmembrane region" description="Helical" evidence="6">
    <location>
        <begin position="289"/>
        <end position="310"/>
    </location>
</feature>
<evidence type="ECO:0000256" key="4">
    <source>
        <dbReference type="ARBA" id="ARBA00022989"/>
    </source>
</evidence>
<dbReference type="InterPro" id="IPR036259">
    <property type="entry name" value="MFS_trans_sf"/>
</dbReference>
<feature type="transmembrane region" description="Helical" evidence="6">
    <location>
        <begin position="63"/>
        <end position="83"/>
    </location>
</feature>
<dbReference type="EMBL" id="JABWSX010000001">
    <property type="protein sequence ID" value="NVL11248.1"/>
    <property type="molecule type" value="Genomic_DNA"/>
</dbReference>
<evidence type="ECO:0000256" key="1">
    <source>
        <dbReference type="ARBA" id="ARBA00004141"/>
    </source>
</evidence>
<dbReference type="PROSITE" id="PS50850">
    <property type="entry name" value="MFS"/>
    <property type="match status" value="1"/>
</dbReference>
<evidence type="ECO:0000256" key="3">
    <source>
        <dbReference type="ARBA" id="ARBA00022692"/>
    </source>
</evidence>
<keyword evidence="3 6" id="KW-0812">Transmembrane</keyword>
<dbReference type="PANTHER" id="PTHR43791">
    <property type="entry name" value="PERMEASE-RELATED"/>
    <property type="match status" value="1"/>
</dbReference>
<dbReference type="GO" id="GO:0022857">
    <property type="term" value="F:transmembrane transporter activity"/>
    <property type="evidence" value="ECO:0007669"/>
    <property type="project" value="InterPro"/>
</dbReference>
<accession>A0A974AJW5</accession>
<feature type="transmembrane region" description="Helical" evidence="6">
    <location>
        <begin position="95"/>
        <end position="114"/>
    </location>
</feature>
<keyword evidence="2" id="KW-0813">Transport</keyword>
<feature type="transmembrane region" description="Helical" evidence="6">
    <location>
        <begin position="322"/>
        <end position="341"/>
    </location>
</feature>
<dbReference type="Gene3D" id="1.20.1250.20">
    <property type="entry name" value="MFS general substrate transporter like domains"/>
    <property type="match status" value="2"/>
</dbReference>
<dbReference type="Pfam" id="PF07690">
    <property type="entry name" value="MFS_1"/>
    <property type="match status" value="1"/>
</dbReference>
<feature type="domain" description="Major facilitator superfamily (MFS) profile" evidence="7">
    <location>
        <begin position="29"/>
        <end position="438"/>
    </location>
</feature>
<dbReference type="GO" id="GO:0016020">
    <property type="term" value="C:membrane"/>
    <property type="evidence" value="ECO:0007669"/>
    <property type="project" value="UniProtKB-SubCell"/>
</dbReference>
<reference evidence="8" key="1">
    <citation type="submission" date="2020-06" db="EMBL/GenBank/DDBJ databases">
        <title>Whole Genome Sequence of Bradyrhizobium sp. Strain 66S1MB.</title>
        <authorList>
            <person name="Bromfield E."/>
            <person name="Cloutier S."/>
        </authorList>
    </citation>
    <scope>NUCLEOTIDE SEQUENCE</scope>
    <source>
        <strain evidence="8">66S1MB</strain>
    </source>
</reference>
<proteinExistence type="predicted"/>
<feature type="transmembrane region" description="Helical" evidence="6">
    <location>
        <begin position="120"/>
        <end position="141"/>
    </location>
</feature>
<feature type="transmembrane region" description="Helical" evidence="6">
    <location>
        <begin position="188"/>
        <end position="210"/>
    </location>
</feature>
<evidence type="ECO:0000259" key="7">
    <source>
        <dbReference type="PROSITE" id="PS50850"/>
    </source>
</evidence>
<keyword evidence="5 6" id="KW-0472">Membrane</keyword>
<dbReference type="AlphaFoldDB" id="A0A974AJW5"/>
<evidence type="ECO:0000256" key="6">
    <source>
        <dbReference type="SAM" id="Phobius"/>
    </source>
</evidence>
<feature type="transmembrane region" description="Helical" evidence="6">
    <location>
        <begin position="25"/>
        <end position="43"/>
    </location>
</feature>
<gene>
    <name evidence="8" type="ORF">HU230_37475</name>
</gene>
<evidence type="ECO:0000256" key="5">
    <source>
        <dbReference type="ARBA" id="ARBA00023136"/>
    </source>
</evidence>
<feature type="transmembrane region" description="Helical" evidence="6">
    <location>
        <begin position="374"/>
        <end position="393"/>
    </location>
</feature>
<name>A0A974AJW5_9BRAD</name>
<feature type="transmembrane region" description="Helical" evidence="6">
    <location>
        <begin position="347"/>
        <end position="367"/>
    </location>
</feature>
<feature type="transmembrane region" description="Helical" evidence="6">
    <location>
        <begin position="153"/>
        <end position="176"/>
    </location>
</feature>
<dbReference type="InterPro" id="IPR011701">
    <property type="entry name" value="MFS"/>
</dbReference>
<keyword evidence="4 6" id="KW-1133">Transmembrane helix</keyword>
<feature type="transmembrane region" description="Helical" evidence="6">
    <location>
        <begin position="256"/>
        <end position="277"/>
    </location>
</feature>
<comment type="caution">
    <text evidence="8">The sequence shown here is derived from an EMBL/GenBank/DDBJ whole genome shotgun (WGS) entry which is preliminary data.</text>
</comment>
<evidence type="ECO:0000256" key="2">
    <source>
        <dbReference type="ARBA" id="ARBA00022448"/>
    </source>
</evidence>
<evidence type="ECO:0000313" key="8">
    <source>
        <dbReference type="EMBL" id="NVL11248.1"/>
    </source>
</evidence>
<dbReference type="InterPro" id="IPR020846">
    <property type="entry name" value="MFS_dom"/>
</dbReference>
<sequence length="477" mass="52310">MHPPAAKGSLPVLESPAHKSLFSKIDWRLIPLLLIAYMIAYLDRINIGYAQLQMKQTLPFDDAVYGLGAGIFFVGYFLFEVPSNLLLERIGARKTLLRIMVLWGLAAAAMMFVSTPFQFYLVRFLLGVFEAGFFPGVILYFTYWYPSARRGQVIATFMSATTIVSVIAGPLCGSILKYLDGAGGLHGWQWLFLVQGLPALILGILVYALLEDKPERAAWLSKDEKALLEDAFRRDEKDIASEPSGTFGQMLKDPKVYVLSFVYLLLLGATYTMVFWMPTLIQSWGVKDLFLVGVYAAIPNAAGVIGMILIGRHSDKWHERRWHYAACVAIAAFGLFSTTMLQGNLVGSILALSFAVIGIASATPLFFALTSEYLSTGAAAGGLALISSLGNLGPAISPSINGLIVRGTGDNIYSMYFVMALYVLSGLLLLLSMRHCSQCAARDGVTTIRAAWFVRSRVARRSVGKLPVIKRISGHMR</sequence>
<dbReference type="FunFam" id="1.20.1250.20:FF:000018">
    <property type="entry name" value="MFS transporter permease"/>
    <property type="match status" value="1"/>
</dbReference>
<dbReference type="CDD" id="cd17319">
    <property type="entry name" value="MFS_ExuT_GudP_like"/>
    <property type="match status" value="1"/>
</dbReference>
<comment type="subcellular location">
    <subcellularLocation>
        <location evidence="1">Membrane</location>
        <topology evidence="1">Multi-pass membrane protein</topology>
    </subcellularLocation>
</comment>
<dbReference type="PANTHER" id="PTHR43791:SF36">
    <property type="entry name" value="TRANSPORTER, PUTATIVE (AFU_ORTHOLOGUE AFUA_6G08340)-RELATED"/>
    <property type="match status" value="1"/>
</dbReference>
<dbReference type="RefSeq" id="WP_176534224.1">
    <property type="nucleotide sequence ID" value="NZ_CP088022.1"/>
</dbReference>